<keyword evidence="8" id="KW-1185">Reference proteome</keyword>
<evidence type="ECO:0000256" key="5">
    <source>
        <dbReference type="SAM" id="SignalP"/>
    </source>
</evidence>
<dbReference type="PANTHER" id="PTHR33420">
    <property type="entry name" value="FIMBRIAL SUBUNIT ELFA-RELATED"/>
    <property type="match status" value="1"/>
</dbReference>
<dbReference type="InterPro" id="IPR050263">
    <property type="entry name" value="Bact_Fimbrial_Adh_Pro"/>
</dbReference>
<comment type="caution">
    <text evidence="7">The sequence shown here is derived from an EMBL/GenBank/DDBJ whole genome shotgun (WGS) entry which is preliminary data.</text>
</comment>
<dbReference type="EMBL" id="JNGI01000011">
    <property type="protein sequence ID" value="KNC95586.1"/>
    <property type="molecule type" value="Genomic_DNA"/>
</dbReference>
<dbReference type="SUPFAM" id="SSF49401">
    <property type="entry name" value="Bacterial adhesins"/>
    <property type="match status" value="1"/>
</dbReference>
<sequence length="310" mass="32285">MRKIMPLMALLLAGVAFNSQAVTCTILTPLMNTVGFGTVNVQRDTPTGTTIATTVAPGYAQVKTLSESGEVCPGNYSMVYLSGTESSIGGVFKTNLVGVGIKVSGMPGDFTLPVYQNSGYYNLGYYVVSLVKIGDITPGVLTPGLIAQAWFGSPGNYFTQISLDANSQVNVLSCSLSSQVINFDLGTLSAAEFSNVAGFSPAHTDTQNLGLNCNPGANINIELKGTENPDAAGNRSVLALTGQGGDNVAGGVGVQLLYNNTPLQLNNRLLLKQSSGGQEIFPLTARYYQTGPVVTAGEANATATLDITYQ</sequence>
<comment type="similarity">
    <text evidence="2">Belongs to the fimbrial protein family.</text>
</comment>
<evidence type="ECO:0000256" key="4">
    <source>
        <dbReference type="ARBA" id="ARBA00023263"/>
    </source>
</evidence>
<dbReference type="AlphaFoldDB" id="A0A0L0H3V3"/>
<keyword evidence="4" id="KW-0281">Fimbrium</keyword>
<gene>
    <name evidence="7" type="ORF">GM31_00575</name>
</gene>
<dbReference type="Gene3D" id="2.60.40.3310">
    <property type="match status" value="1"/>
</dbReference>
<feature type="signal peptide" evidence="5">
    <location>
        <begin position="1"/>
        <end position="21"/>
    </location>
</feature>
<protein>
    <submittedName>
        <fullName evidence="7">Fimbrial protein</fullName>
    </submittedName>
</protein>
<dbReference type="Proteomes" id="UP000037393">
    <property type="component" value="Unassembled WGS sequence"/>
</dbReference>
<evidence type="ECO:0000313" key="8">
    <source>
        <dbReference type="Proteomes" id="UP000037393"/>
    </source>
</evidence>
<reference evidence="7 8" key="1">
    <citation type="journal article" date="2015" name="Appl. Environ. Microbiol.">
        <title>The Enterobacterium Trabulsiella odontotermitis Presents Novel Adaptations Related to Its Association with Fungus-Growing Termites.</title>
        <authorList>
            <person name="Sapountzis P."/>
            <person name="Gruntjes T."/>
            <person name="Otani S."/>
            <person name="Estevez J."/>
            <person name="da Costa R.R."/>
            <person name="Plunkett G.3rd."/>
            <person name="Perna N.T."/>
            <person name="Poulsen M."/>
        </authorList>
    </citation>
    <scope>NUCLEOTIDE SEQUENCE [LARGE SCALE GENOMIC DNA]</scope>
    <source>
        <strain evidence="7 8">12</strain>
    </source>
</reference>
<accession>A0A0L0H3V3</accession>
<dbReference type="PANTHER" id="PTHR33420:SF12">
    <property type="entry name" value="FIMBRIN-LIKE PROTEIN FIMI-RELATED"/>
    <property type="match status" value="1"/>
</dbReference>
<dbReference type="Pfam" id="PF00419">
    <property type="entry name" value="Fimbrial"/>
    <property type="match status" value="1"/>
</dbReference>
<feature type="chain" id="PRO_5005539804" evidence="5">
    <location>
        <begin position="22"/>
        <end position="310"/>
    </location>
</feature>
<dbReference type="InterPro" id="IPR008966">
    <property type="entry name" value="Adhesion_dom_sf"/>
</dbReference>
<comment type="subcellular location">
    <subcellularLocation>
        <location evidence="1">Fimbrium</location>
    </subcellularLocation>
</comment>
<dbReference type="Gene3D" id="2.60.40.1090">
    <property type="entry name" value="Fimbrial-type adhesion domain"/>
    <property type="match status" value="1"/>
</dbReference>
<evidence type="ECO:0000259" key="6">
    <source>
        <dbReference type="Pfam" id="PF00419"/>
    </source>
</evidence>
<name>A0A0L0H3V3_9ENTR</name>
<evidence type="ECO:0000256" key="2">
    <source>
        <dbReference type="ARBA" id="ARBA00006671"/>
    </source>
</evidence>
<dbReference type="InterPro" id="IPR036937">
    <property type="entry name" value="Adhesion_dom_fimbrial_sf"/>
</dbReference>
<evidence type="ECO:0000256" key="3">
    <source>
        <dbReference type="ARBA" id="ARBA00022729"/>
    </source>
</evidence>
<evidence type="ECO:0000256" key="1">
    <source>
        <dbReference type="ARBA" id="ARBA00004561"/>
    </source>
</evidence>
<organism evidence="7 8">
    <name type="scientific">Trabulsiella odontotermitis</name>
    <dbReference type="NCBI Taxonomy" id="379893"/>
    <lineage>
        <taxon>Bacteria</taxon>
        <taxon>Pseudomonadati</taxon>
        <taxon>Pseudomonadota</taxon>
        <taxon>Gammaproteobacteria</taxon>
        <taxon>Enterobacterales</taxon>
        <taxon>Enterobacteriaceae</taxon>
        <taxon>Trabulsiella</taxon>
    </lineage>
</organism>
<feature type="domain" description="Fimbrial-type adhesion" evidence="6">
    <location>
        <begin position="173"/>
        <end position="310"/>
    </location>
</feature>
<dbReference type="GO" id="GO:0043709">
    <property type="term" value="P:cell adhesion involved in single-species biofilm formation"/>
    <property type="evidence" value="ECO:0007669"/>
    <property type="project" value="TreeGrafter"/>
</dbReference>
<dbReference type="GO" id="GO:0009289">
    <property type="term" value="C:pilus"/>
    <property type="evidence" value="ECO:0007669"/>
    <property type="project" value="UniProtKB-SubCell"/>
</dbReference>
<keyword evidence="3 5" id="KW-0732">Signal</keyword>
<proteinExistence type="inferred from homology"/>
<dbReference type="InterPro" id="IPR000259">
    <property type="entry name" value="Adhesion_dom_fimbrial"/>
</dbReference>
<dbReference type="PATRIC" id="fig|379893.4.peg.119"/>
<dbReference type="OrthoDB" id="8970968at2"/>
<evidence type="ECO:0000313" key="7">
    <source>
        <dbReference type="EMBL" id="KNC95586.1"/>
    </source>
</evidence>